<dbReference type="AlphaFoldDB" id="A0A820L570"/>
<protein>
    <submittedName>
        <fullName evidence="1">Uncharacterized protein</fullName>
    </submittedName>
</protein>
<accession>A0A820L570</accession>
<dbReference type="EMBL" id="CAJOBE010049348">
    <property type="protein sequence ID" value="CAF4351990.1"/>
    <property type="molecule type" value="Genomic_DNA"/>
</dbReference>
<gene>
    <name evidence="1" type="ORF">FNK824_LOCUS42374</name>
</gene>
<sequence length="43" mass="4969">MVKYVPKPDDHLLGNAVQHREVQGNESERFLSYFKSRGGITYT</sequence>
<dbReference type="Proteomes" id="UP000663874">
    <property type="component" value="Unassembled WGS sequence"/>
</dbReference>
<dbReference type="Gene3D" id="3.40.20.10">
    <property type="entry name" value="Severin"/>
    <property type="match status" value="1"/>
</dbReference>
<comment type="caution">
    <text evidence="1">The sequence shown here is derived from an EMBL/GenBank/DDBJ whole genome shotgun (WGS) entry which is preliminary data.</text>
</comment>
<proteinExistence type="predicted"/>
<dbReference type="InterPro" id="IPR029006">
    <property type="entry name" value="ADF-H/Gelsolin-like_dom_sf"/>
</dbReference>
<organism evidence="1 2">
    <name type="scientific">Rotaria sordida</name>
    <dbReference type="NCBI Taxonomy" id="392033"/>
    <lineage>
        <taxon>Eukaryota</taxon>
        <taxon>Metazoa</taxon>
        <taxon>Spiralia</taxon>
        <taxon>Gnathifera</taxon>
        <taxon>Rotifera</taxon>
        <taxon>Eurotatoria</taxon>
        <taxon>Bdelloidea</taxon>
        <taxon>Philodinida</taxon>
        <taxon>Philodinidae</taxon>
        <taxon>Rotaria</taxon>
    </lineage>
</organism>
<reference evidence="1" key="1">
    <citation type="submission" date="2021-02" db="EMBL/GenBank/DDBJ databases">
        <authorList>
            <person name="Nowell W R."/>
        </authorList>
    </citation>
    <scope>NUCLEOTIDE SEQUENCE</scope>
</reference>
<evidence type="ECO:0000313" key="1">
    <source>
        <dbReference type="EMBL" id="CAF4351990.1"/>
    </source>
</evidence>
<dbReference type="SUPFAM" id="SSF55753">
    <property type="entry name" value="Actin depolymerizing proteins"/>
    <property type="match status" value="1"/>
</dbReference>
<name>A0A820L570_9BILA</name>
<evidence type="ECO:0000313" key="2">
    <source>
        <dbReference type="Proteomes" id="UP000663874"/>
    </source>
</evidence>
<feature type="non-terminal residue" evidence="1">
    <location>
        <position position="1"/>
    </location>
</feature>